<reference evidence="6 7" key="1">
    <citation type="journal article" date="2015" name="Int. J. Syst. Evol. Microbiol.">
        <title>Flavisolibacter ginsenosidimutans sp. nov., with ginsenoside-converting activity isolated from soil used for cultivating ginseng.</title>
        <authorList>
            <person name="Zhao Y."/>
            <person name="Liu Q."/>
            <person name="Kang M.S."/>
            <person name="Jin F."/>
            <person name="Yu H."/>
            <person name="Im W.T."/>
        </authorList>
    </citation>
    <scope>NUCLEOTIDE SEQUENCE [LARGE SCALE GENOMIC DNA]</scope>
    <source>
        <strain evidence="6 7">Gsoil 636</strain>
    </source>
</reference>
<sequence>MTLMKTLKAGSVWLLACLAFIASCNDHKPKPDNLPHVNENPQAANSIDSSAAPAVPQPGDHRFIVEINKMKFVPDQLTVHKGDTVVWINNDLTNHCVTDTGKAWTSSTIVPGRFWTKVFTKNADYFCAIHVVMKGKIQVE</sequence>
<evidence type="ECO:0000313" key="6">
    <source>
        <dbReference type="EMBL" id="QEC55331.1"/>
    </source>
</evidence>
<dbReference type="Pfam" id="PF00127">
    <property type="entry name" value="Copper-bind"/>
    <property type="match status" value="1"/>
</dbReference>
<dbReference type="SUPFAM" id="SSF49503">
    <property type="entry name" value="Cupredoxins"/>
    <property type="match status" value="1"/>
</dbReference>
<accession>A0A5B8UF91</accession>
<dbReference type="InterPro" id="IPR052721">
    <property type="entry name" value="ET_Amicyanin"/>
</dbReference>
<dbReference type="EMBL" id="CP042433">
    <property type="protein sequence ID" value="QEC55331.1"/>
    <property type="molecule type" value="Genomic_DNA"/>
</dbReference>
<feature type="chain" id="PRO_5023089958" description="Blue (type 1) copper domain-containing protein" evidence="4">
    <location>
        <begin position="25"/>
        <end position="140"/>
    </location>
</feature>
<evidence type="ECO:0000256" key="2">
    <source>
        <dbReference type="ARBA" id="ARBA00023008"/>
    </source>
</evidence>
<name>A0A5B8UF91_9BACT</name>
<dbReference type="InterPro" id="IPR000923">
    <property type="entry name" value="BlueCu_1"/>
</dbReference>
<evidence type="ECO:0000256" key="1">
    <source>
        <dbReference type="ARBA" id="ARBA00022723"/>
    </source>
</evidence>
<feature type="compositionally biased region" description="Polar residues" evidence="3">
    <location>
        <begin position="39"/>
        <end position="49"/>
    </location>
</feature>
<keyword evidence="1" id="KW-0479">Metal-binding</keyword>
<dbReference type="OrthoDB" id="849076at2"/>
<evidence type="ECO:0000259" key="5">
    <source>
        <dbReference type="Pfam" id="PF00127"/>
    </source>
</evidence>
<dbReference type="AlphaFoldDB" id="A0A5B8UF91"/>
<dbReference type="GO" id="GO:0005507">
    <property type="term" value="F:copper ion binding"/>
    <property type="evidence" value="ECO:0007669"/>
    <property type="project" value="InterPro"/>
</dbReference>
<dbReference type="Gene3D" id="2.60.40.420">
    <property type="entry name" value="Cupredoxins - blue copper proteins"/>
    <property type="match status" value="1"/>
</dbReference>
<dbReference type="PROSITE" id="PS51257">
    <property type="entry name" value="PROKAR_LIPOPROTEIN"/>
    <property type="match status" value="1"/>
</dbReference>
<dbReference type="KEGG" id="fgg:FSB75_05220"/>
<keyword evidence="2" id="KW-0186">Copper</keyword>
<feature type="signal peptide" evidence="4">
    <location>
        <begin position="1"/>
        <end position="24"/>
    </location>
</feature>
<evidence type="ECO:0000256" key="4">
    <source>
        <dbReference type="SAM" id="SignalP"/>
    </source>
</evidence>
<evidence type="ECO:0000313" key="7">
    <source>
        <dbReference type="Proteomes" id="UP000321204"/>
    </source>
</evidence>
<dbReference type="GO" id="GO:0009055">
    <property type="term" value="F:electron transfer activity"/>
    <property type="evidence" value="ECO:0007669"/>
    <property type="project" value="InterPro"/>
</dbReference>
<keyword evidence="4" id="KW-0732">Signal</keyword>
<feature type="domain" description="Blue (type 1) copper" evidence="5">
    <location>
        <begin position="65"/>
        <end position="140"/>
    </location>
</feature>
<gene>
    <name evidence="6" type="ORF">FSB75_05220</name>
</gene>
<dbReference type="PANTHER" id="PTHR36507">
    <property type="entry name" value="BLL1555 PROTEIN"/>
    <property type="match status" value="1"/>
</dbReference>
<dbReference type="PANTHER" id="PTHR36507:SF1">
    <property type="entry name" value="BLL1555 PROTEIN"/>
    <property type="match status" value="1"/>
</dbReference>
<proteinExistence type="predicted"/>
<organism evidence="6 7">
    <name type="scientific">Flavisolibacter ginsenosidimutans</name>
    <dbReference type="NCBI Taxonomy" id="661481"/>
    <lineage>
        <taxon>Bacteria</taxon>
        <taxon>Pseudomonadati</taxon>
        <taxon>Bacteroidota</taxon>
        <taxon>Chitinophagia</taxon>
        <taxon>Chitinophagales</taxon>
        <taxon>Chitinophagaceae</taxon>
        <taxon>Flavisolibacter</taxon>
    </lineage>
</organism>
<dbReference type="Proteomes" id="UP000321204">
    <property type="component" value="Chromosome"/>
</dbReference>
<protein>
    <recommendedName>
        <fullName evidence="5">Blue (type 1) copper domain-containing protein</fullName>
    </recommendedName>
</protein>
<keyword evidence="7" id="KW-1185">Reference proteome</keyword>
<evidence type="ECO:0000256" key="3">
    <source>
        <dbReference type="SAM" id="MobiDB-lite"/>
    </source>
</evidence>
<dbReference type="InterPro" id="IPR008972">
    <property type="entry name" value="Cupredoxin"/>
</dbReference>
<feature type="region of interest" description="Disordered" evidence="3">
    <location>
        <begin position="32"/>
        <end position="54"/>
    </location>
</feature>